<dbReference type="EMBL" id="CP015578">
    <property type="protein sequence ID" value="ARQ98206.1"/>
    <property type="molecule type" value="Genomic_DNA"/>
</dbReference>
<dbReference type="KEGG" id="clx:CLAN_1491"/>
<evidence type="ECO:0000313" key="1">
    <source>
        <dbReference type="EMBL" id="ARQ98206.1"/>
    </source>
</evidence>
<dbReference type="Proteomes" id="UP000202031">
    <property type="component" value="Chromosome"/>
</dbReference>
<sequence>MKFWLVFLAIFLASCSDKITAPKLENFNQKEFIVADENRANRLFVSNQNGIYRFVMIDAFGMPLADKELVDSEFKNLKFLRPNSDYNQLFLEILELLSKNTKEATIKIDNKIYKVKNVS</sequence>
<dbReference type="AlphaFoldDB" id="A0A1X9SPL9"/>
<organism evidence="1 2">
    <name type="scientific">Campylobacter lanienae NCTC 13004</name>
    <dbReference type="NCBI Taxonomy" id="1031753"/>
    <lineage>
        <taxon>Bacteria</taxon>
        <taxon>Pseudomonadati</taxon>
        <taxon>Campylobacterota</taxon>
        <taxon>Epsilonproteobacteria</taxon>
        <taxon>Campylobacterales</taxon>
        <taxon>Campylobacteraceae</taxon>
        <taxon>Campylobacter</taxon>
    </lineage>
</organism>
<proteinExistence type="predicted"/>
<dbReference type="PROSITE" id="PS51257">
    <property type="entry name" value="PROKAR_LIPOPROTEIN"/>
    <property type="match status" value="1"/>
</dbReference>
<dbReference type="GeneID" id="46921955"/>
<gene>
    <name evidence="1" type="ORF">CLAN_1491</name>
</gene>
<accession>A0A1X9SPL9</accession>
<name>A0A1X9SPL9_9BACT</name>
<evidence type="ECO:0008006" key="3">
    <source>
        <dbReference type="Google" id="ProtNLM"/>
    </source>
</evidence>
<reference evidence="2" key="2">
    <citation type="journal article" date="2017" name="Genome Biol. Evol.">
        <title>Comparative genomic analysis identifies a Campylobacter clade deficient in selenium metabolism.</title>
        <authorList>
            <person name="Miller W.G."/>
            <person name="Yee E."/>
            <person name="Lopes B.S."/>
            <person name="Chapman M.H."/>
            <person name="Huynh S."/>
            <person name="Bono J.L."/>
            <person name="Parker C.T."/>
            <person name="Strachan N.J.C."/>
            <person name="Forbes K.J."/>
        </authorList>
    </citation>
    <scope>NUCLEOTIDE SEQUENCE [LARGE SCALE GENOMIC DNA]</scope>
    <source>
        <strain evidence="2">NCTC 13004</strain>
    </source>
</reference>
<protein>
    <recommendedName>
        <fullName evidence="3">Lipoprotein</fullName>
    </recommendedName>
</protein>
<evidence type="ECO:0000313" key="2">
    <source>
        <dbReference type="Proteomes" id="UP000202031"/>
    </source>
</evidence>
<reference evidence="2" key="1">
    <citation type="journal article" date="2017" name="Genome Biol. Evol.">
        <title>Comparative Genomic Analysis Identifies a Campylobacter Clade Deficient in Selenium Metabolism.</title>
        <authorList>
            <person name="Miller W.G."/>
            <person name="Yee E."/>
            <person name="Lopes B.S."/>
            <person name="Chapman M.H."/>
            <person name="Huynh S."/>
            <person name="Bono J.L."/>
            <person name="Parker C.T."/>
            <person name="Strachan N.J.C."/>
            <person name="Forbes K.J."/>
        </authorList>
    </citation>
    <scope>NUCLEOTIDE SEQUENCE [LARGE SCALE GENOMIC DNA]</scope>
    <source>
        <strain evidence="2">NCTC 13004</strain>
    </source>
</reference>
<dbReference type="RefSeq" id="WP_096014231.1">
    <property type="nucleotide sequence ID" value="NZ_CP015578.1"/>
</dbReference>